<dbReference type="OrthoDB" id="5355161at2759"/>
<name>A0A6A6XUW0_9PLEO</name>
<dbReference type="GO" id="GO:0000981">
    <property type="term" value="F:DNA-binding transcription factor activity, RNA polymerase II-specific"/>
    <property type="evidence" value="ECO:0007669"/>
    <property type="project" value="InterPro"/>
</dbReference>
<proteinExistence type="predicted"/>
<dbReference type="InterPro" id="IPR036864">
    <property type="entry name" value="Zn2-C6_fun-type_DNA-bd_sf"/>
</dbReference>
<evidence type="ECO:0000256" key="4">
    <source>
        <dbReference type="ARBA" id="ARBA00023163"/>
    </source>
</evidence>
<dbReference type="Proteomes" id="UP000799757">
    <property type="component" value="Unassembled WGS sequence"/>
</dbReference>
<keyword evidence="4" id="KW-0804">Transcription</keyword>
<keyword evidence="2" id="KW-0862">Zinc</keyword>
<dbReference type="SMART" id="SM00066">
    <property type="entry name" value="GAL4"/>
    <property type="match status" value="1"/>
</dbReference>
<dbReference type="PROSITE" id="PS50048">
    <property type="entry name" value="ZN2_CY6_FUNGAL_2"/>
    <property type="match status" value="1"/>
</dbReference>
<dbReference type="PANTHER" id="PTHR47660:SF3">
    <property type="entry name" value="FINGER DOMAIN PROTEIN, PUTATIVE (AFU_ORTHOLOGUE AFUA_4G03310)-RELATED"/>
    <property type="match status" value="1"/>
</dbReference>
<dbReference type="InterPro" id="IPR001138">
    <property type="entry name" value="Zn2Cys6_DnaBD"/>
</dbReference>
<keyword evidence="8" id="KW-1185">Reference proteome</keyword>
<evidence type="ECO:0000259" key="6">
    <source>
        <dbReference type="PROSITE" id="PS50048"/>
    </source>
</evidence>
<evidence type="ECO:0000313" key="8">
    <source>
        <dbReference type="Proteomes" id="UP000799757"/>
    </source>
</evidence>
<dbReference type="EMBL" id="MU001762">
    <property type="protein sequence ID" value="KAF2799544.1"/>
    <property type="molecule type" value="Genomic_DNA"/>
</dbReference>
<dbReference type="Pfam" id="PF00172">
    <property type="entry name" value="Zn_clus"/>
    <property type="match status" value="1"/>
</dbReference>
<evidence type="ECO:0000256" key="5">
    <source>
        <dbReference type="ARBA" id="ARBA00023242"/>
    </source>
</evidence>
<reference evidence="7" key="1">
    <citation type="journal article" date="2020" name="Stud. Mycol.">
        <title>101 Dothideomycetes genomes: a test case for predicting lifestyles and emergence of pathogens.</title>
        <authorList>
            <person name="Haridas S."/>
            <person name="Albert R."/>
            <person name="Binder M."/>
            <person name="Bloem J."/>
            <person name="Labutti K."/>
            <person name="Salamov A."/>
            <person name="Andreopoulos B."/>
            <person name="Baker S."/>
            <person name="Barry K."/>
            <person name="Bills G."/>
            <person name="Bluhm B."/>
            <person name="Cannon C."/>
            <person name="Castanera R."/>
            <person name="Culley D."/>
            <person name="Daum C."/>
            <person name="Ezra D."/>
            <person name="Gonzalez J."/>
            <person name="Henrissat B."/>
            <person name="Kuo A."/>
            <person name="Liang C."/>
            <person name="Lipzen A."/>
            <person name="Lutzoni F."/>
            <person name="Magnuson J."/>
            <person name="Mondo S."/>
            <person name="Nolan M."/>
            <person name="Ohm R."/>
            <person name="Pangilinan J."/>
            <person name="Park H.-J."/>
            <person name="Ramirez L."/>
            <person name="Alfaro M."/>
            <person name="Sun H."/>
            <person name="Tritt A."/>
            <person name="Yoshinaga Y."/>
            <person name="Zwiers L.-H."/>
            <person name="Turgeon B."/>
            <person name="Goodwin S."/>
            <person name="Spatafora J."/>
            <person name="Crous P."/>
            <person name="Grigoriev I."/>
        </authorList>
    </citation>
    <scope>NUCLEOTIDE SEQUENCE</scope>
    <source>
        <strain evidence="7">CBS 109.77</strain>
    </source>
</reference>
<feature type="domain" description="Zn(2)-C6 fungal-type" evidence="6">
    <location>
        <begin position="17"/>
        <end position="47"/>
    </location>
</feature>
<dbReference type="SUPFAM" id="SSF57701">
    <property type="entry name" value="Zn2/Cys6 DNA-binding domain"/>
    <property type="match status" value="1"/>
</dbReference>
<organism evidence="7 8">
    <name type="scientific">Melanomma pulvis-pyrius CBS 109.77</name>
    <dbReference type="NCBI Taxonomy" id="1314802"/>
    <lineage>
        <taxon>Eukaryota</taxon>
        <taxon>Fungi</taxon>
        <taxon>Dikarya</taxon>
        <taxon>Ascomycota</taxon>
        <taxon>Pezizomycotina</taxon>
        <taxon>Dothideomycetes</taxon>
        <taxon>Pleosporomycetidae</taxon>
        <taxon>Pleosporales</taxon>
        <taxon>Melanommataceae</taxon>
        <taxon>Melanomma</taxon>
    </lineage>
</organism>
<protein>
    <recommendedName>
        <fullName evidence="6">Zn(2)-C6 fungal-type domain-containing protein</fullName>
    </recommendedName>
</protein>
<sequence>MPPDRNRTSNSQGRQKSCSECAKAKRRCDLRQPSCLRCTRQDLTCLYPPAPATTGTPSSHSASMTLESVADDDNLFSFDAPSYPNGHDVELLDFDFCGGLGSIYSFDDQLNGDVGGSLSLSRLNYLPGKLFSASHITPYAQSRVEYSIEQLKAAPAMMVFKNQTPWCHPNLYEDYMPRSLQDAHAACALYSSRNNANATFVARHITDHLKELLDSPVPTNSTELLARAQALVLYQIMLVFSGDIRYYGQVNALIRQLEDIGTRLQTVVMEETDPSDPLPLYPTIDARAAWKSFIFREAARRSLLILFHFLAMCNLMRGHLSSCSSHLATGNRVTLSAHLWSAASAFDFAVAWNEKKHHLVKELNFADVLETARADDIDIFGRMIMTGLMGIDDVKGWFHTRGGTY</sequence>
<dbReference type="Gene3D" id="4.10.240.10">
    <property type="entry name" value="Zn(2)-C6 fungal-type DNA-binding domain"/>
    <property type="match status" value="1"/>
</dbReference>
<evidence type="ECO:0000256" key="3">
    <source>
        <dbReference type="ARBA" id="ARBA00023015"/>
    </source>
</evidence>
<dbReference type="PROSITE" id="PS00463">
    <property type="entry name" value="ZN2_CY6_FUNGAL_1"/>
    <property type="match status" value="1"/>
</dbReference>
<keyword evidence="3" id="KW-0805">Transcription regulation</keyword>
<dbReference type="PANTHER" id="PTHR47660">
    <property type="entry name" value="TRANSCRIPTION FACTOR WITH C2H2 AND ZN(2)-CYS(6) DNA BINDING DOMAIN (EUROFUNG)-RELATED-RELATED"/>
    <property type="match status" value="1"/>
</dbReference>
<accession>A0A6A6XUW0</accession>
<keyword evidence="5" id="KW-0539">Nucleus</keyword>
<gene>
    <name evidence="7" type="ORF">K505DRAFT_57899</name>
</gene>
<evidence type="ECO:0000256" key="1">
    <source>
        <dbReference type="ARBA" id="ARBA00022723"/>
    </source>
</evidence>
<evidence type="ECO:0000256" key="2">
    <source>
        <dbReference type="ARBA" id="ARBA00022833"/>
    </source>
</evidence>
<dbReference type="AlphaFoldDB" id="A0A6A6XUW0"/>
<evidence type="ECO:0000313" key="7">
    <source>
        <dbReference type="EMBL" id="KAF2799544.1"/>
    </source>
</evidence>
<keyword evidence="1" id="KW-0479">Metal-binding</keyword>
<dbReference type="CDD" id="cd00067">
    <property type="entry name" value="GAL4"/>
    <property type="match status" value="1"/>
</dbReference>
<dbReference type="GO" id="GO:0008270">
    <property type="term" value="F:zinc ion binding"/>
    <property type="evidence" value="ECO:0007669"/>
    <property type="project" value="InterPro"/>
</dbReference>